<evidence type="ECO:0000256" key="2">
    <source>
        <dbReference type="ARBA" id="ARBA00007571"/>
    </source>
</evidence>
<evidence type="ECO:0000256" key="7">
    <source>
        <dbReference type="ARBA" id="ARBA00023235"/>
    </source>
</evidence>
<dbReference type="InterPro" id="IPR001240">
    <property type="entry name" value="PRAI_dom"/>
</dbReference>
<evidence type="ECO:0000256" key="6">
    <source>
        <dbReference type="ARBA" id="ARBA00023141"/>
    </source>
</evidence>
<dbReference type="GO" id="GO:0000162">
    <property type="term" value="P:L-tryptophan biosynthetic process"/>
    <property type="evidence" value="ECO:0007669"/>
    <property type="project" value="UniProtKB-UniPathway"/>
</dbReference>
<gene>
    <name evidence="9" type="ORF">MNBD_GAMMA12-297</name>
</gene>
<dbReference type="GO" id="GO:0004640">
    <property type="term" value="F:phosphoribosylanthranilate isomerase activity"/>
    <property type="evidence" value="ECO:0007669"/>
    <property type="project" value="UniProtKB-EC"/>
</dbReference>
<evidence type="ECO:0000256" key="4">
    <source>
        <dbReference type="ARBA" id="ARBA00022605"/>
    </source>
</evidence>
<dbReference type="InterPro" id="IPR013785">
    <property type="entry name" value="Aldolase_TIM"/>
</dbReference>
<dbReference type="NCBIfam" id="NF002298">
    <property type="entry name" value="PRK01222.1-4"/>
    <property type="match status" value="1"/>
</dbReference>
<dbReference type="EMBL" id="UOFL01000003">
    <property type="protein sequence ID" value="VAW70795.1"/>
    <property type="molecule type" value="Genomic_DNA"/>
</dbReference>
<evidence type="ECO:0000259" key="8">
    <source>
        <dbReference type="Pfam" id="PF00697"/>
    </source>
</evidence>
<sequence>MKICGITRREDALTSAHYGADAIGLVFYKKSPRYIDPEQAQAIIKCLPPYVTVVGLFVNESTEQVKRISQQLGLDLLQFHGDESLADCEAAEQAYVKAIRIQDEQSLPSAIKQYQSAQSLLVDSYHLDTYGGTGQSFDWQLLLNENSQSLSNDSETLKNIPIVLAGGLNPANVSQAIQAIGPWAVDVSSGVESSPGVKNELLIKEFIEGVANVNAGY</sequence>
<organism evidence="9">
    <name type="scientific">hydrothermal vent metagenome</name>
    <dbReference type="NCBI Taxonomy" id="652676"/>
    <lineage>
        <taxon>unclassified sequences</taxon>
        <taxon>metagenomes</taxon>
        <taxon>ecological metagenomes</taxon>
    </lineage>
</organism>
<comment type="pathway">
    <text evidence="1">Amino-acid biosynthesis; L-tryptophan biosynthesis; L-tryptophan from chorismate: step 3/5.</text>
</comment>
<dbReference type="InterPro" id="IPR044643">
    <property type="entry name" value="TrpF_fam"/>
</dbReference>
<dbReference type="UniPathway" id="UPA00035">
    <property type="reaction ID" value="UER00042"/>
</dbReference>
<evidence type="ECO:0000256" key="5">
    <source>
        <dbReference type="ARBA" id="ARBA00022822"/>
    </source>
</evidence>
<dbReference type="EC" id="5.3.1.24" evidence="3"/>
<feature type="domain" description="N-(5'phosphoribosyl) anthranilate isomerase (PRAI)" evidence="8">
    <location>
        <begin position="2"/>
        <end position="208"/>
    </location>
</feature>
<proteinExistence type="inferred from homology"/>
<keyword evidence="7 9" id="KW-0413">Isomerase</keyword>
<comment type="similarity">
    <text evidence="2">Belongs to the TrpF family.</text>
</comment>
<dbReference type="CDD" id="cd00405">
    <property type="entry name" value="PRAI"/>
    <property type="match status" value="1"/>
</dbReference>
<protein>
    <recommendedName>
        <fullName evidence="3">phosphoribosylanthranilate isomerase</fullName>
        <ecNumber evidence="3">5.3.1.24</ecNumber>
    </recommendedName>
</protein>
<reference evidence="9" key="1">
    <citation type="submission" date="2018-06" db="EMBL/GenBank/DDBJ databases">
        <authorList>
            <person name="Zhirakovskaya E."/>
        </authorList>
    </citation>
    <scope>NUCLEOTIDE SEQUENCE</scope>
</reference>
<dbReference type="PANTHER" id="PTHR42894">
    <property type="entry name" value="N-(5'-PHOSPHORIBOSYL)ANTHRANILATE ISOMERASE"/>
    <property type="match status" value="1"/>
</dbReference>
<keyword evidence="5" id="KW-0822">Tryptophan biosynthesis</keyword>
<evidence type="ECO:0000256" key="3">
    <source>
        <dbReference type="ARBA" id="ARBA00012572"/>
    </source>
</evidence>
<dbReference type="InterPro" id="IPR011060">
    <property type="entry name" value="RibuloseP-bd_barrel"/>
</dbReference>
<dbReference type="HAMAP" id="MF_00135">
    <property type="entry name" value="PRAI"/>
    <property type="match status" value="1"/>
</dbReference>
<dbReference type="Pfam" id="PF00697">
    <property type="entry name" value="PRAI"/>
    <property type="match status" value="1"/>
</dbReference>
<evidence type="ECO:0000256" key="1">
    <source>
        <dbReference type="ARBA" id="ARBA00004664"/>
    </source>
</evidence>
<name>A0A3B0XQS2_9ZZZZ</name>
<keyword evidence="4" id="KW-0028">Amino-acid biosynthesis</keyword>
<dbReference type="FunFam" id="3.20.20.70:FF:000075">
    <property type="entry name" value="Tryptophan biosynthesis protein TRP1"/>
    <property type="match status" value="1"/>
</dbReference>
<dbReference type="SUPFAM" id="SSF51366">
    <property type="entry name" value="Ribulose-phoshate binding barrel"/>
    <property type="match status" value="1"/>
</dbReference>
<dbReference type="PANTHER" id="PTHR42894:SF1">
    <property type="entry name" value="N-(5'-PHOSPHORIBOSYL)ANTHRANILATE ISOMERASE"/>
    <property type="match status" value="1"/>
</dbReference>
<keyword evidence="6" id="KW-0057">Aromatic amino acid biosynthesis</keyword>
<accession>A0A3B0XQS2</accession>
<dbReference type="Gene3D" id="3.20.20.70">
    <property type="entry name" value="Aldolase class I"/>
    <property type="match status" value="1"/>
</dbReference>
<dbReference type="AlphaFoldDB" id="A0A3B0XQS2"/>
<evidence type="ECO:0000313" key="9">
    <source>
        <dbReference type="EMBL" id="VAW70795.1"/>
    </source>
</evidence>